<dbReference type="Proteomes" id="UP001597391">
    <property type="component" value="Unassembled WGS sequence"/>
</dbReference>
<reference evidence="2" key="1">
    <citation type="journal article" date="2019" name="Int. J. Syst. Evol. Microbiol.">
        <title>The Global Catalogue of Microorganisms (GCM) 10K type strain sequencing project: providing services to taxonomists for standard genome sequencing and annotation.</title>
        <authorList>
            <consortium name="The Broad Institute Genomics Platform"/>
            <consortium name="The Broad Institute Genome Sequencing Center for Infectious Disease"/>
            <person name="Wu L."/>
            <person name="Ma J."/>
        </authorList>
    </citation>
    <scope>NUCLEOTIDE SEQUENCE [LARGE SCALE GENOMIC DNA]</scope>
    <source>
        <strain evidence="2">KCTC 33576</strain>
    </source>
</reference>
<organism evidence="1 2">
    <name type="scientific">Populibacterium corticicola</name>
    <dbReference type="NCBI Taxonomy" id="1812826"/>
    <lineage>
        <taxon>Bacteria</taxon>
        <taxon>Bacillati</taxon>
        <taxon>Actinomycetota</taxon>
        <taxon>Actinomycetes</taxon>
        <taxon>Micrococcales</taxon>
        <taxon>Jonesiaceae</taxon>
        <taxon>Populibacterium</taxon>
    </lineage>
</organism>
<dbReference type="RefSeq" id="WP_377465609.1">
    <property type="nucleotide sequence ID" value="NZ_JBHUOP010000002.1"/>
</dbReference>
<dbReference type="InterPro" id="IPR038312">
    <property type="entry name" value="DUF5063_sf"/>
</dbReference>
<evidence type="ECO:0000313" key="2">
    <source>
        <dbReference type="Proteomes" id="UP001597391"/>
    </source>
</evidence>
<name>A0ABW5XC23_9MICO</name>
<evidence type="ECO:0000313" key="1">
    <source>
        <dbReference type="EMBL" id="MFD2839991.1"/>
    </source>
</evidence>
<dbReference type="Pfam" id="PF16702">
    <property type="entry name" value="DUF5063"/>
    <property type="match status" value="1"/>
</dbReference>
<comment type="caution">
    <text evidence="1">The sequence shown here is derived from an EMBL/GenBank/DDBJ whole genome shotgun (WGS) entry which is preliminary data.</text>
</comment>
<proteinExistence type="predicted"/>
<gene>
    <name evidence="1" type="ORF">ACFSYH_05330</name>
</gene>
<sequence length="208" mass="23144">MTDPSTPATVQDTTDEIHVVLPLEALRELASYVVPRIRGFIKTSVDVASGSNPDADISLMVLALSDLLSAGAHLGAVTDIVPPKRFEPDLEGQVDLDPLREALRKRFGELDEYPEIVDPIADEEVEDSEISADIATIIECLTHGLHHYDSGNQIEALWWWQYSYISTWGERASGVLRVLQFMLMHLRLDVPDDVAEEARYQALFADAD</sequence>
<keyword evidence="2" id="KW-1185">Reference proteome</keyword>
<protein>
    <submittedName>
        <fullName evidence="1">DUF5063 domain-containing protein</fullName>
    </submittedName>
</protein>
<accession>A0ABW5XC23</accession>
<dbReference type="InterPro" id="IPR032025">
    <property type="entry name" value="DUF5063"/>
</dbReference>
<dbReference type="Gene3D" id="1.20.120.1550">
    <property type="entry name" value="Protein of unknown function DUF5063"/>
    <property type="match status" value="1"/>
</dbReference>
<dbReference type="EMBL" id="JBHUOP010000002">
    <property type="protein sequence ID" value="MFD2839991.1"/>
    <property type="molecule type" value="Genomic_DNA"/>
</dbReference>